<feature type="transmembrane region" description="Helical" evidence="2">
    <location>
        <begin position="318"/>
        <end position="337"/>
    </location>
</feature>
<feature type="transmembrane region" description="Helical" evidence="2">
    <location>
        <begin position="109"/>
        <end position="126"/>
    </location>
</feature>
<dbReference type="Proteomes" id="UP001595904">
    <property type="component" value="Unassembled WGS sequence"/>
</dbReference>
<evidence type="ECO:0000259" key="3">
    <source>
        <dbReference type="Pfam" id="PF01757"/>
    </source>
</evidence>
<feature type="transmembrane region" description="Helical" evidence="2">
    <location>
        <begin position="196"/>
        <end position="216"/>
    </location>
</feature>
<proteinExistence type="predicted"/>
<dbReference type="InterPro" id="IPR050623">
    <property type="entry name" value="Glucan_succinyl_AcylTrfase"/>
</dbReference>
<feature type="transmembrane region" description="Helical" evidence="2">
    <location>
        <begin position="358"/>
        <end position="377"/>
    </location>
</feature>
<evidence type="ECO:0000313" key="5">
    <source>
        <dbReference type="Proteomes" id="UP001595904"/>
    </source>
</evidence>
<keyword evidence="2" id="KW-0812">Transmembrane</keyword>
<dbReference type="RefSeq" id="WP_380596971.1">
    <property type="nucleotide sequence ID" value="NZ_JBHSDU010000003.1"/>
</dbReference>
<dbReference type="InterPro" id="IPR002656">
    <property type="entry name" value="Acyl_transf_3_dom"/>
</dbReference>
<evidence type="ECO:0000313" key="4">
    <source>
        <dbReference type="EMBL" id="MFC4309912.1"/>
    </source>
</evidence>
<evidence type="ECO:0000256" key="1">
    <source>
        <dbReference type="SAM" id="MobiDB-lite"/>
    </source>
</evidence>
<protein>
    <submittedName>
        <fullName evidence="4">Acyltransferase family protein</fullName>
    </submittedName>
</protein>
<feature type="transmembrane region" description="Helical" evidence="2">
    <location>
        <begin position="65"/>
        <end position="89"/>
    </location>
</feature>
<keyword evidence="2" id="KW-1133">Transmembrane helix</keyword>
<keyword evidence="5" id="KW-1185">Reference proteome</keyword>
<feature type="domain" description="Acyltransferase 3" evidence="3">
    <location>
        <begin position="61"/>
        <end position="398"/>
    </location>
</feature>
<sequence length="434" mass="49942">MEQVMIVSKEGQRSLSPSKTLSPEFSLPCPEAGRSASLASGPDPGGAISHASAVRAGERYDFLDWLRVIAIFVLLFFHTGMIFVGWGWHVMNDQRIESLVIPMDISHRLRMPLLFVIAGAGMWFALQRRTGAQLLKERTVRLVFPLIIGMFLIVPPQVFYERLFQGQWHGSFLQFFWERTLQFRPYPAGDFSWHHLWFIVYLYVYVPLLLPLMIWWRNRADKLNAGAWLYALALPLAINEALLKPLFPEAHSLINDWYVFNHYLLLTVYGYVLASTKGSWQWFAERRHQFAIGGIALYVIATVLFEQGLIHRDTPTDAFVANIFTWWCLMAFLGYGYRHLSFCNPLLRWARDASYPVYILHQTLIVAIGYYVVQTSWSPWTKYWAVLIATLGSCGLLYELIVRRFGVTRFVFGMKRRAAPSQPVVSAERGSAVV</sequence>
<feature type="transmembrane region" description="Helical" evidence="2">
    <location>
        <begin position="228"/>
        <end position="247"/>
    </location>
</feature>
<dbReference type="PANTHER" id="PTHR36927">
    <property type="entry name" value="BLR4337 PROTEIN"/>
    <property type="match status" value="1"/>
</dbReference>
<keyword evidence="2" id="KW-0472">Membrane</keyword>
<organism evidence="4 5">
    <name type="scientific">Steroidobacter flavus</name>
    <dbReference type="NCBI Taxonomy" id="1842136"/>
    <lineage>
        <taxon>Bacteria</taxon>
        <taxon>Pseudomonadati</taxon>
        <taxon>Pseudomonadota</taxon>
        <taxon>Gammaproteobacteria</taxon>
        <taxon>Steroidobacterales</taxon>
        <taxon>Steroidobacteraceae</taxon>
        <taxon>Steroidobacter</taxon>
    </lineage>
</organism>
<dbReference type="EMBL" id="JBHSDU010000003">
    <property type="protein sequence ID" value="MFC4309912.1"/>
    <property type="molecule type" value="Genomic_DNA"/>
</dbReference>
<name>A0ABV8SSI9_9GAMM</name>
<dbReference type="PANTHER" id="PTHR36927:SF3">
    <property type="entry name" value="GLUCANS BIOSYNTHESIS PROTEIN C"/>
    <property type="match status" value="1"/>
</dbReference>
<comment type="caution">
    <text evidence="4">The sequence shown here is derived from an EMBL/GenBank/DDBJ whole genome shotgun (WGS) entry which is preliminary data.</text>
</comment>
<feature type="transmembrane region" description="Helical" evidence="2">
    <location>
        <begin position="138"/>
        <end position="160"/>
    </location>
</feature>
<dbReference type="GO" id="GO:0016746">
    <property type="term" value="F:acyltransferase activity"/>
    <property type="evidence" value="ECO:0007669"/>
    <property type="project" value="UniProtKB-KW"/>
</dbReference>
<keyword evidence="4" id="KW-0012">Acyltransferase</keyword>
<evidence type="ECO:0000256" key="2">
    <source>
        <dbReference type="SAM" id="Phobius"/>
    </source>
</evidence>
<feature type="transmembrane region" description="Helical" evidence="2">
    <location>
        <begin position="383"/>
        <end position="402"/>
    </location>
</feature>
<dbReference type="Pfam" id="PF01757">
    <property type="entry name" value="Acyl_transf_3"/>
    <property type="match status" value="1"/>
</dbReference>
<feature type="transmembrane region" description="Helical" evidence="2">
    <location>
        <begin position="288"/>
        <end position="306"/>
    </location>
</feature>
<gene>
    <name evidence="4" type="ORF">ACFPN2_12545</name>
</gene>
<feature type="region of interest" description="Disordered" evidence="1">
    <location>
        <begin position="1"/>
        <end position="26"/>
    </location>
</feature>
<reference evidence="5" key="1">
    <citation type="journal article" date="2019" name="Int. J. Syst. Evol. Microbiol.">
        <title>The Global Catalogue of Microorganisms (GCM) 10K type strain sequencing project: providing services to taxonomists for standard genome sequencing and annotation.</title>
        <authorList>
            <consortium name="The Broad Institute Genomics Platform"/>
            <consortium name="The Broad Institute Genome Sequencing Center for Infectious Disease"/>
            <person name="Wu L."/>
            <person name="Ma J."/>
        </authorList>
    </citation>
    <scope>NUCLEOTIDE SEQUENCE [LARGE SCALE GENOMIC DNA]</scope>
    <source>
        <strain evidence="5">CGMCC 1.10759</strain>
    </source>
</reference>
<feature type="compositionally biased region" description="Polar residues" evidence="1">
    <location>
        <begin position="13"/>
        <end position="23"/>
    </location>
</feature>
<accession>A0ABV8SSI9</accession>
<keyword evidence="4" id="KW-0808">Transferase</keyword>
<feature type="transmembrane region" description="Helical" evidence="2">
    <location>
        <begin position="259"/>
        <end position="276"/>
    </location>
</feature>